<reference evidence="4" key="1">
    <citation type="submission" date="2016-10" db="EMBL/GenBank/DDBJ databases">
        <authorList>
            <person name="Varghese N."/>
            <person name="Submissions S."/>
        </authorList>
    </citation>
    <scope>NUCLEOTIDE SEQUENCE [LARGE SCALE GENOMIC DNA]</scope>
    <source>
        <strain evidence="4">DSM 17934</strain>
    </source>
</reference>
<evidence type="ECO:0000313" key="3">
    <source>
        <dbReference type="EMBL" id="SEI58652.1"/>
    </source>
</evidence>
<organism evidence="3 4">
    <name type="scientific">Flavobacterium terrigena</name>
    <dbReference type="NCBI Taxonomy" id="402734"/>
    <lineage>
        <taxon>Bacteria</taxon>
        <taxon>Pseudomonadati</taxon>
        <taxon>Bacteroidota</taxon>
        <taxon>Flavobacteriia</taxon>
        <taxon>Flavobacteriales</taxon>
        <taxon>Flavobacteriaceae</taxon>
        <taxon>Flavobacterium</taxon>
    </lineage>
</organism>
<evidence type="ECO:0008006" key="5">
    <source>
        <dbReference type="Google" id="ProtNLM"/>
    </source>
</evidence>
<dbReference type="STRING" id="402734.SAMN05660918_1037"/>
<evidence type="ECO:0000313" key="4">
    <source>
        <dbReference type="Proteomes" id="UP000199702"/>
    </source>
</evidence>
<keyword evidence="1" id="KW-0472">Membrane</keyword>
<dbReference type="EMBL" id="FNYA01000002">
    <property type="protein sequence ID" value="SEI58652.1"/>
    <property type="molecule type" value="Genomic_DNA"/>
</dbReference>
<evidence type="ECO:0000256" key="1">
    <source>
        <dbReference type="SAM" id="Phobius"/>
    </source>
</evidence>
<keyword evidence="4" id="KW-1185">Reference proteome</keyword>
<gene>
    <name evidence="3" type="ORF">SAMN05660918_1037</name>
</gene>
<proteinExistence type="predicted"/>
<protein>
    <recommendedName>
        <fullName evidence="5">Signal peptidase</fullName>
    </recommendedName>
</protein>
<feature type="transmembrane region" description="Helical" evidence="1">
    <location>
        <begin position="39"/>
        <end position="58"/>
    </location>
</feature>
<accession>A0A1H6S5H0</accession>
<name>A0A1H6S5H0_9FLAO</name>
<keyword evidence="1" id="KW-1133">Transmembrane helix</keyword>
<evidence type="ECO:0000256" key="2">
    <source>
        <dbReference type="SAM" id="SignalP"/>
    </source>
</evidence>
<dbReference type="AlphaFoldDB" id="A0A1H6S5H0"/>
<keyword evidence="2" id="KW-0732">Signal</keyword>
<feature type="chain" id="PRO_5011593503" description="Signal peptidase" evidence="2">
    <location>
        <begin position="24"/>
        <end position="67"/>
    </location>
</feature>
<keyword evidence="1" id="KW-0812">Transmembrane</keyword>
<sequence>MKNNLLKVHMTVFITFMSFLATAQPVDPPADPDPIPAPIDSQIIWLVIVGIAFAYYIINKKKIAFSK</sequence>
<dbReference type="Proteomes" id="UP000199702">
    <property type="component" value="Unassembled WGS sequence"/>
</dbReference>
<feature type="signal peptide" evidence="2">
    <location>
        <begin position="1"/>
        <end position="23"/>
    </location>
</feature>
<dbReference type="RefSeq" id="WP_143055603.1">
    <property type="nucleotide sequence ID" value="NZ_CBCSJU010000005.1"/>
</dbReference>